<feature type="region of interest" description="Disordered" evidence="1">
    <location>
        <begin position="194"/>
        <end position="218"/>
    </location>
</feature>
<dbReference type="AlphaFoldDB" id="A0A0D9Y772"/>
<dbReference type="HOGENOM" id="CLU_1268624_0_0_1"/>
<dbReference type="Proteomes" id="UP000026961">
    <property type="component" value="Chromosome 1"/>
</dbReference>
<evidence type="ECO:0000256" key="1">
    <source>
        <dbReference type="SAM" id="MobiDB-lite"/>
    </source>
</evidence>
<feature type="compositionally biased region" description="Pro residues" evidence="1">
    <location>
        <begin position="140"/>
        <end position="150"/>
    </location>
</feature>
<reference evidence="2" key="3">
    <citation type="submission" date="2018-05" db="EMBL/GenBank/DDBJ databases">
        <title>OgluRS3 (Oryza glumaepatula Reference Sequence Version 3).</title>
        <authorList>
            <person name="Zhang J."/>
            <person name="Kudrna D."/>
            <person name="Lee S."/>
            <person name="Talag J."/>
            <person name="Welchert J."/>
            <person name="Wing R.A."/>
        </authorList>
    </citation>
    <scope>NUCLEOTIDE SEQUENCE [LARGE SCALE GENOMIC DNA]</scope>
</reference>
<evidence type="ECO:0000313" key="2">
    <source>
        <dbReference type="EnsemblPlants" id="OGLUM01G13970.1"/>
    </source>
</evidence>
<dbReference type="EnsemblPlants" id="OGLUM01G13970.1">
    <property type="protein sequence ID" value="OGLUM01G13970.1"/>
    <property type="gene ID" value="OGLUM01G13970"/>
</dbReference>
<proteinExistence type="predicted"/>
<accession>A0A0D9Y772</accession>
<feature type="compositionally biased region" description="Low complexity" evidence="1">
    <location>
        <begin position="198"/>
        <end position="208"/>
    </location>
</feature>
<evidence type="ECO:0000313" key="3">
    <source>
        <dbReference type="Proteomes" id="UP000026961"/>
    </source>
</evidence>
<protein>
    <submittedName>
        <fullName evidence="2">Uncharacterized protein</fullName>
    </submittedName>
</protein>
<keyword evidence="3" id="KW-1185">Reference proteome</keyword>
<sequence length="218" mass="23023">MYPPSLALNFAILKKKKNRHPKPPAPIPPVGVSNDAFLAGFLHVTTNARRRSTYALAAADLRPGACLRAAKTISFANHELQIDAANTLTPTAPPRLQIDAASAPHADNSGVDFRLQVTVTRRQSPPPGTSTNIAAGAPRSGPPTTNPPPAWRSRPVARSSVAHGASTSHHPSSTTTPVPIPCYIETCQQQSPVAHGASTSHHSSSMTTLLPILRCTRP</sequence>
<feature type="compositionally biased region" description="Low complexity" evidence="1">
    <location>
        <begin position="166"/>
        <end position="177"/>
    </location>
</feature>
<dbReference type="Gramene" id="OGLUM01G13970.1">
    <property type="protein sequence ID" value="OGLUM01G13970.1"/>
    <property type="gene ID" value="OGLUM01G13970"/>
</dbReference>
<feature type="compositionally biased region" description="Polar residues" evidence="1">
    <location>
        <begin position="120"/>
        <end position="133"/>
    </location>
</feature>
<organism evidence="2">
    <name type="scientific">Oryza glumipatula</name>
    <dbReference type="NCBI Taxonomy" id="40148"/>
    <lineage>
        <taxon>Eukaryota</taxon>
        <taxon>Viridiplantae</taxon>
        <taxon>Streptophyta</taxon>
        <taxon>Embryophyta</taxon>
        <taxon>Tracheophyta</taxon>
        <taxon>Spermatophyta</taxon>
        <taxon>Magnoliopsida</taxon>
        <taxon>Liliopsida</taxon>
        <taxon>Poales</taxon>
        <taxon>Poaceae</taxon>
        <taxon>BOP clade</taxon>
        <taxon>Oryzoideae</taxon>
        <taxon>Oryzeae</taxon>
        <taxon>Oryzinae</taxon>
        <taxon>Oryza</taxon>
    </lineage>
</organism>
<feature type="region of interest" description="Disordered" evidence="1">
    <location>
        <begin position="120"/>
        <end position="177"/>
    </location>
</feature>
<name>A0A0D9Y772_9ORYZ</name>
<reference evidence="2" key="2">
    <citation type="submission" date="2015-04" db="UniProtKB">
        <authorList>
            <consortium name="EnsemblPlants"/>
        </authorList>
    </citation>
    <scope>IDENTIFICATION</scope>
</reference>
<reference evidence="2" key="1">
    <citation type="submission" date="2013-08" db="EMBL/GenBank/DDBJ databases">
        <title>Oryza genome evolution.</title>
        <authorList>
            <person name="Wing R.A."/>
            <person name="Panaud O."/>
            <person name="Oliveira A.C."/>
        </authorList>
    </citation>
    <scope>NUCLEOTIDE SEQUENCE</scope>
</reference>